<feature type="transmembrane region" description="Helical" evidence="1">
    <location>
        <begin position="49"/>
        <end position="71"/>
    </location>
</feature>
<evidence type="ECO:0000313" key="2">
    <source>
        <dbReference type="EMBL" id="PMD53475.1"/>
    </source>
</evidence>
<protein>
    <submittedName>
        <fullName evidence="2">Uncharacterized protein</fullName>
    </submittedName>
</protein>
<evidence type="ECO:0000313" key="3">
    <source>
        <dbReference type="Proteomes" id="UP000235371"/>
    </source>
</evidence>
<sequence>MEPRAQRPKQTPMASIHVLSQSLQHNPKFVSYRVAFLPPKLQVNTVSRALIPVIGLITLFATCAPSAFVVLRWINRRKKRSQEFSMIEDSSICISSSWCSRTDTNIPTNERPLGRGTVAYACPPVHGDIEMRPRAGADFLWDHEALFVSYESRFCVTNSIQSKSACMRT</sequence>
<dbReference type="EMBL" id="KZ613872">
    <property type="protein sequence ID" value="PMD53475.1"/>
    <property type="molecule type" value="Genomic_DNA"/>
</dbReference>
<keyword evidence="1" id="KW-1133">Transmembrane helix</keyword>
<evidence type="ECO:0000256" key="1">
    <source>
        <dbReference type="SAM" id="Phobius"/>
    </source>
</evidence>
<proteinExistence type="predicted"/>
<dbReference type="Proteomes" id="UP000235371">
    <property type="component" value="Unassembled WGS sequence"/>
</dbReference>
<accession>A0A2J6SRQ9</accession>
<name>A0A2J6SRQ9_9HELO</name>
<keyword evidence="3" id="KW-1185">Reference proteome</keyword>
<dbReference type="RefSeq" id="XP_024730379.1">
    <property type="nucleotide sequence ID" value="XM_024870584.1"/>
</dbReference>
<keyword evidence="1" id="KW-0812">Transmembrane</keyword>
<keyword evidence="1" id="KW-0472">Membrane</keyword>
<dbReference type="AlphaFoldDB" id="A0A2J6SRQ9"/>
<gene>
    <name evidence="2" type="ORF">K444DRAFT_148145</name>
</gene>
<dbReference type="OrthoDB" id="10499113at2759"/>
<organism evidence="2 3">
    <name type="scientific">Hyaloscypha bicolor E</name>
    <dbReference type="NCBI Taxonomy" id="1095630"/>
    <lineage>
        <taxon>Eukaryota</taxon>
        <taxon>Fungi</taxon>
        <taxon>Dikarya</taxon>
        <taxon>Ascomycota</taxon>
        <taxon>Pezizomycotina</taxon>
        <taxon>Leotiomycetes</taxon>
        <taxon>Helotiales</taxon>
        <taxon>Hyaloscyphaceae</taxon>
        <taxon>Hyaloscypha</taxon>
        <taxon>Hyaloscypha bicolor</taxon>
    </lineage>
</organism>
<dbReference type="GeneID" id="36578666"/>
<dbReference type="InParanoid" id="A0A2J6SRQ9"/>
<reference evidence="2 3" key="1">
    <citation type="submission" date="2016-04" db="EMBL/GenBank/DDBJ databases">
        <title>A degradative enzymes factory behind the ericoid mycorrhizal symbiosis.</title>
        <authorList>
            <consortium name="DOE Joint Genome Institute"/>
            <person name="Martino E."/>
            <person name="Morin E."/>
            <person name="Grelet G."/>
            <person name="Kuo A."/>
            <person name="Kohler A."/>
            <person name="Daghino S."/>
            <person name="Barry K."/>
            <person name="Choi C."/>
            <person name="Cichocki N."/>
            <person name="Clum A."/>
            <person name="Copeland A."/>
            <person name="Hainaut M."/>
            <person name="Haridas S."/>
            <person name="Labutti K."/>
            <person name="Lindquist E."/>
            <person name="Lipzen A."/>
            <person name="Khouja H.-R."/>
            <person name="Murat C."/>
            <person name="Ohm R."/>
            <person name="Olson A."/>
            <person name="Spatafora J."/>
            <person name="Veneault-Fourrey C."/>
            <person name="Henrissat B."/>
            <person name="Grigoriev I."/>
            <person name="Martin F."/>
            <person name="Perotto S."/>
        </authorList>
    </citation>
    <scope>NUCLEOTIDE SEQUENCE [LARGE SCALE GENOMIC DNA]</scope>
    <source>
        <strain evidence="2 3">E</strain>
    </source>
</reference>